<feature type="transmembrane region" description="Helical" evidence="2">
    <location>
        <begin position="215"/>
        <end position="236"/>
    </location>
</feature>
<feature type="transmembrane region" description="Helical" evidence="2">
    <location>
        <begin position="256"/>
        <end position="275"/>
    </location>
</feature>
<feature type="transmembrane region" description="Helical" evidence="2">
    <location>
        <begin position="31"/>
        <end position="51"/>
    </location>
</feature>
<keyword evidence="4" id="KW-1185">Reference proteome</keyword>
<keyword evidence="2" id="KW-0472">Membrane</keyword>
<protein>
    <recommendedName>
        <fullName evidence="5">TrbL/VirB6 plasmid conjugal transfer protein</fullName>
    </recommendedName>
</protein>
<sequence length="507" mass="49646">MGPGIIDLFAGLAGAAGKAVADAWTVAMLGLWNAGLWMMRLVLNLMDAFLTPDLSEDGPGAQVYRVTFWIAATLVVTMAMVQLGVAALRRDGKSLATVLVGAGQFVIVWAGWIVYGVAVVAACGGLTRALMDTLLSVQSWSAWQPWKPLQVGDLVDATVATVLGLMGLLLWLAAIGHLLVMLTRAGALMVLVATTPISAGGLVSEAGRSWFWKSLRWFHAAAFTPVLMVLVLGLGVQMTTGVANGLADKAMSAVGTALPGVILILIGAVSPLALFKLLAFVDPGTPSGAALRAGLSAQGGIQGLLAGRPGAGAASTSSAASSTDGQGRSHAESAGEASTGARFGQAERGLLGLAGPVGGLAAQGLGLMQAVGAKGAAIGADVTNQTGAGHQSWHPDFGGMPASRRTDSGSAGRPDGGGDDAGGTYAAGGFSGGPAPSTLPPTPPPTAPSPTGTGQDLPAAARTGHGAGDAPSSGPAGGSPAASPAAASTGGAGAAGGAAAATPIIPV</sequence>
<feature type="compositionally biased region" description="Gly residues" evidence="1">
    <location>
        <begin position="419"/>
        <end position="432"/>
    </location>
</feature>
<evidence type="ECO:0000313" key="3">
    <source>
        <dbReference type="EMBL" id="MDC5696288.1"/>
    </source>
</evidence>
<proteinExistence type="predicted"/>
<organism evidence="3 4">
    <name type="scientific">Intrasporangium calvum</name>
    <dbReference type="NCBI Taxonomy" id="53358"/>
    <lineage>
        <taxon>Bacteria</taxon>
        <taxon>Bacillati</taxon>
        <taxon>Actinomycetota</taxon>
        <taxon>Actinomycetes</taxon>
        <taxon>Micrococcales</taxon>
        <taxon>Intrasporangiaceae</taxon>
        <taxon>Intrasporangium</taxon>
    </lineage>
</organism>
<evidence type="ECO:0000313" key="4">
    <source>
        <dbReference type="Proteomes" id="UP001150259"/>
    </source>
</evidence>
<accession>A0ABT5GDQ7</accession>
<evidence type="ECO:0008006" key="5">
    <source>
        <dbReference type="Google" id="ProtNLM"/>
    </source>
</evidence>
<feature type="compositionally biased region" description="Low complexity" evidence="1">
    <location>
        <begin position="497"/>
        <end position="507"/>
    </location>
</feature>
<evidence type="ECO:0000256" key="1">
    <source>
        <dbReference type="SAM" id="MobiDB-lite"/>
    </source>
</evidence>
<comment type="caution">
    <text evidence="3">The sequence shown here is derived from an EMBL/GenBank/DDBJ whole genome shotgun (WGS) entry which is preliminary data.</text>
</comment>
<dbReference type="RefSeq" id="WP_272460865.1">
    <property type="nucleotide sequence ID" value="NZ_JAPFQL010000009.1"/>
</dbReference>
<feature type="compositionally biased region" description="Low complexity" evidence="1">
    <location>
        <begin position="312"/>
        <end position="323"/>
    </location>
</feature>
<keyword evidence="2" id="KW-1133">Transmembrane helix</keyword>
<feature type="region of interest" description="Disordered" evidence="1">
    <location>
        <begin position="386"/>
        <end position="507"/>
    </location>
</feature>
<name>A0ABT5GDQ7_9MICO</name>
<feature type="compositionally biased region" description="Pro residues" evidence="1">
    <location>
        <begin position="437"/>
        <end position="448"/>
    </location>
</feature>
<feature type="transmembrane region" description="Helical" evidence="2">
    <location>
        <begin position="63"/>
        <end position="85"/>
    </location>
</feature>
<feature type="transmembrane region" description="Helical" evidence="2">
    <location>
        <begin position="185"/>
        <end position="203"/>
    </location>
</feature>
<evidence type="ECO:0000256" key="2">
    <source>
        <dbReference type="SAM" id="Phobius"/>
    </source>
</evidence>
<feature type="transmembrane region" description="Helical" evidence="2">
    <location>
        <begin position="105"/>
        <end position="126"/>
    </location>
</feature>
<feature type="transmembrane region" description="Helical" evidence="2">
    <location>
        <begin position="154"/>
        <end position="179"/>
    </location>
</feature>
<gene>
    <name evidence="3" type="ORF">OO014_03395</name>
</gene>
<feature type="region of interest" description="Disordered" evidence="1">
    <location>
        <begin position="312"/>
        <end position="341"/>
    </location>
</feature>
<reference evidence="3 4" key="1">
    <citation type="submission" date="2022-11" db="EMBL/GenBank/DDBJ databases">
        <title>Anaerobic phenanthrene biodegradation by a DNRA strain PheN6.</title>
        <authorList>
            <person name="Zhang Z."/>
        </authorList>
    </citation>
    <scope>NUCLEOTIDE SEQUENCE [LARGE SCALE GENOMIC DNA]</scope>
    <source>
        <strain evidence="3 4">PheN6</strain>
    </source>
</reference>
<dbReference type="EMBL" id="JAPFQL010000009">
    <property type="protein sequence ID" value="MDC5696288.1"/>
    <property type="molecule type" value="Genomic_DNA"/>
</dbReference>
<dbReference type="Proteomes" id="UP001150259">
    <property type="component" value="Unassembled WGS sequence"/>
</dbReference>
<keyword evidence="2" id="KW-0812">Transmembrane</keyword>
<feature type="compositionally biased region" description="Low complexity" evidence="1">
    <location>
        <begin position="468"/>
        <end position="489"/>
    </location>
</feature>